<dbReference type="Pfam" id="PF12532">
    <property type="entry name" value="DUF3732"/>
    <property type="match status" value="1"/>
</dbReference>
<dbReference type="SUPFAM" id="SSF52540">
    <property type="entry name" value="P-loop containing nucleoside triphosphate hydrolases"/>
    <property type="match status" value="1"/>
</dbReference>
<name>A0A1I4YP99_9GAMM</name>
<sequence>MKIRSIHIYSHDSQRRDLRFKVDGLNIITGRSSTGKSALSEIIEYCMGRSLFNVPEGIIRDKVAWFAVIYQFEKEQVMVAKPTPLGGSASCSIAMLRRGTELKVPDFKELVANTDDDSIVELLSRLLGIPENRTEVALEHSRNSYNANVKHTFYYLFQKQGLIANKDQLFYRQNEQFQPQAIRDTLPILLGVSSHARFELESKLRIAQRDLRISNKKLELARDNVDTSLVQAISLYSEAKTVGVIENIGENPNVEVTIKALRSVLSWKPEMVPDDDGNRISYLEDELVQLRQARRDIQARIDAARQFTRRAGGYENEATEQIDRLASIKALPKNPDSGEWQWPFSEKNLALESPVAIVLLNELESLDKELRIATGQRPKLETYLAELTGKADGIAGNIKRKEAELSAAISANEFIAQIGTRNNAAARVVGRISLFLETLLPNEDLAKLEIENRRLINKVKQLEGQIGADDSNERLTSILNNISAQIAKYIQKFEAEFRDFPARLNLPQLTIIFDRPERPVPMSRTGGGENHLAYHLSALLALHMFAAKNNRPFPHFLLIDQPTQVYFPSEQVYKDADGSVQRTEADADLNAVRRLFELLLKFTKEDVPGFQLIVTEHANLREQWFQDTLIEEPWTKPPALVPEDWPSETAG</sequence>
<dbReference type="Gene3D" id="3.40.50.300">
    <property type="entry name" value="P-loop containing nucleotide triphosphate hydrolases"/>
    <property type="match status" value="1"/>
</dbReference>
<accession>A0A1I4YP99</accession>
<dbReference type="EMBL" id="FOVO01000002">
    <property type="protein sequence ID" value="SFN39858.1"/>
    <property type="molecule type" value="Genomic_DNA"/>
</dbReference>
<protein>
    <submittedName>
        <fullName evidence="1">Uncharacterized protein</fullName>
    </submittedName>
</protein>
<dbReference type="OrthoDB" id="103556at2"/>
<proteinExistence type="predicted"/>
<dbReference type="STRING" id="53341.SAMN05421579_102178"/>
<dbReference type="RefSeq" id="WP_092517282.1">
    <property type="nucleotide sequence ID" value="NZ_CAWRAH010000061.1"/>
</dbReference>
<dbReference type="InterPro" id="IPR027417">
    <property type="entry name" value="P-loop_NTPase"/>
</dbReference>
<gene>
    <name evidence="1" type="ORF">SAMN05421579_102178</name>
</gene>
<evidence type="ECO:0000313" key="2">
    <source>
        <dbReference type="Proteomes" id="UP000199011"/>
    </source>
</evidence>
<dbReference type="Proteomes" id="UP000199011">
    <property type="component" value="Unassembled WGS sequence"/>
</dbReference>
<dbReference type="AlphaFoldDB" id="A0A1I4YP99"/>
<keyword evidence="2" id="KW-1185">Reference proteome</keyword>
<dbReference type="InterPro" id="IPR022205">
    <property type="entry name" value="DUF3732"/>
</dbReference>
<evidence type="ECO:0000313" key="1">
    <source>
        <dbReference type="EMBL" id="SFN39858.1"/>
    </source>
</evidence>
<organism evidence="1 2">
    <name type="scientific">Xenorhabdus japonica</name>
    <dbReference type="NCBI Taxonomy" id="53341"/>
    <lineage>
        <taxon>Bacteria</taxon>
        <taxon>Pseudomonadati</taxon>
        <taxon>Pseudomonadota</taxon>
        <taxon>Gammaproteobacteria</taxon>
        <taxon>Enterobacterales</taxon>
        <taxon>Morganellaceae</taxon>
        <taxon>Xenorhabdus</taxon>
    </lineage>
</organism>
<reference evidence="2" key="1">
    <citation type="submission" date="2016-10" db="EMBL/GenBank/DDBJ databases">
        <authorList>
            <person name="Varghese N."/>
            <person name="Submissions S."/>
        </authorList>
    </citation>
    <scope>NUCLEOTIDE SEQUENCE [LARGE SCALE GENOMIC DNA]</scope>
    <source>
        <strain evidence="2">DSM 16522</strain>
    </source>
</reference>